<dbReference type="Proteomes" id="UP001321582">
    <property type="component" value="Chromosome"/>
</dbReference>
<protein>
    <recommendedName>
        <fullName evidence="2">VWFA domain-containing protein</fullName>
    </recommendedName>
</protein>
<proteinExistence type="predicted"/>
<keyword evidence="4" id="KW-1185">Reference proteome</keyword>
<evidence type="ECO:0000259" key="2">
    <source>
        <dbReference type="PROSITE" id="PS50234"/>
    </source>
</evidence>
<evidence type="ECO:0000313" key="3">
    <source>
        <dbReference type="EMBL" id="BDU51306.1"/>
    </source>
</evidence>
<dbReference type="SUPFAM" id="SSF53300">
    <property type="entry name" value="vWA-like"/>
    <property type="match status" value="2"/>
</dbReference>
<dbReference type="CDD" id="cd00198">
    <property type="entry name" value="vWFA"/>
    <property type="match status" value="2"/>
</dbReference>
<dbReference type="PROSITE" id="PS50234">
    <property type="entry name" value="VWFA"/>
    <property type="match status" value="2"/>
</dbReference>
<dbReference type="Pfam" id="PF00092">
    <property type="entry name" value="VWA"/>
    <property type="match status" value="1"/>
</dbReference>
<feature type="signal peptide" evidence="1">
    <location>
        <begin position="1"/>
        <end position="22"/>
    </location>
</feature>
<gene>
    <name evidence="3" type="ORF">HLVA_18750</name>
</gene>
<dbReference type="InterPro" id="IPR008964">
    <property type="entry name" value="Invasin/intimin_cell_adhesion"/>
</dbReference>
<dbReference type="KEGG" id="haby:HLVA_18750"/>
<sequence length="2701" mass="302634">MKKIILGILLFLSSVFSVNLLAVDTDITVKVDMSVLWGNDLPEKVYLFAYNADYSDVNGLTNQSGMPMKGYDKNLKGTVTEQNTAGALELTDVDGDGFYKGTMHYSGNGDTFHTRLYIRGDDPNNSLNTPKYEEYTGPNDNLKKITDTQDFRTVIIKNDGKVLIGTVTNQVELVDGNWETAWENKYIKKIYISEQNITVYKTFDKTIKIYASYNNADDTLRRNVAKYLNWSSSNENIATVSKGKVLGVGAGNAIIKLSRNVINKNINVTVKNIPEGDRRQVIVGKPDFEIVNGDYKIDGVNDYGGNVPYGVNIDENNYLQHFYNIDFWGTAKPFVKSNNFWEYNGGNSRSSILIFKQIDNNSDIETVKFYKKDDISKTLDMKIPVQIKGFEAVEKINSVSFKWNEDNNIRIKYLSTYKEQRIIFRISKIDTDVNKVEFMKGNPLKKIIDGGNLEDFIDNKINYVDFSFDYRTSNSIEINKIKGSYKLGEFELLGFPVGQYRIQLYTLKANDKYLVYTFDAETYFNMPSSNLSGNIRDNKFYINNINSDAFNTINVGFITKTKNDIKITKDDIYYKNNNEIAEENLDKNEKKIINSGNIFVAEDKRYKNIKKPLDVILCLDTSKSMEDKLEKVKQAWEYFEEDLRKNSEYDVKYKLYTFGTKGKDDVWTPSNDWEDNLDLSKINVGSSNLSKEPSDKAIDKAIIYMEKNARSLSSNLEVLDKPTGTIPSNRVIIFITDSNATGEKNSSDLAVRLRMNDIQLIGIGGVKKDKLMLKDDLDQEGEYPNNMSVENEQHYAHLKLIMGEQFKFYQIKNDLNILKLELHNTLNLFNFVKLWNLRYDSPYSVPDGSKRRVLFDIKVNNKYINYEGKDANREYVANLIGSTNREIDQWMISKAKKDITNGNYKIFDKFMDKNYYKKIKAINLKNGFNSLFETEYSYDDISNFELNDNNYGVKWEYKKNTPLTTQTAVMVAKVSSIGNSELDKIEDDLSTTKIATMSSTNKLELSTPTENSDKVTIGWQGDVPNPDEIYNNQKLVFRLEKATNTSNVITNYKWNVYKKENPLNIVDPTIIGGGGQDPQNKADNMIKNFYSETSNYVDFVFEKDGLKSFSAGGAIISFTPGSNLELIGLNLGDYLISVYTVKTGSDGNYKVITYGNTEKFHSDIPDIAQHPMTKNGLFRIDNIDISRFSKIKVNYSTMMPFSIKAPELSNLFVSTNTGITINLQEEHPTATKAIVVTQGALSISSLKVFKYPLDIVLCIDNSGSMQEEIDSVKDGLKGFVNTLTDNGFDVKFNLITFGPRQNTDSTTGIWHKKIEEFEDRYYLGVYKKDGWFGSLDGWNGLINAFENLNATSGFNYGQENSLWAIYYAIKKLKKNGRSIDANGNILNDNSGVIKSKKWIMFLTDENADLDDLPNDYKKKNVVSKLSKEISDNSIALTGIYHVDKKGLTNEIYWNGGVIPSKYSKLDIRKYKKYYRWFYYIHDDLGNRGMTPSDVGDLYYYKFKLSLGDGFHMYEMGNGRKDINGKTLVDKALVAATKDIGIVQRWSVTYDTPFSDKDGTVRKVDFKLINLKNEKDNKEILTPDDINTVSNRQYTAPKQPITLEILTPKNKKGFLTDGKGNVLIKFKANTTKASGTILDNKIDKFVVNINLQTNAMSEGENIYSKIIKDNIELKVEDGKKWYYFTLRVPVKTLMDKITVDKKLFKVSIVAQDTALNQMEKKVTGIKLDNQPPVVNDIIISNKDLKSNLVQSIKEIENKTSDSDDKWRKYFNIKSSKVKIRIVAEDRSQTGTGSGIKYFAVGLDKNIKRDIDWENKKDGNGSSITRVDWNNIYSGITGKITTFGAIRNICNDNSNFYEDGEHKLKFVLTDSVYNTTPIPDAEVEYVYDTKEPVINGIDTIWQEKGSSYKKVKTTTNGGIKYFLSSDKIKILLDATDKGSGIAQIKLKFIKDANEINTNWKTYKPTEGGYIDLPSGVTEGEYSIEAQVRDRASNESAWIEIIKNIIYDKTPPVINQINVKNINIYNLWNTDTGDTTIATNKSTFTSNTTNIVKIYGKTGNDIKITADVVEANLSQDNTLAKLGTTSKEWSSKTGGTDNNYTITWGNDTISSNNLKLVSGETKLIVTVEDLAGNKTSVEIPIVIDDTPPSNFTINTLNGVVYSTTAQAIRTKTPGFTINASADDESGVEGFVFWGNYDGSKSDLPRLDSAHIVNDDFKIYNISLTKNDNTYTGDLSEVYSPSDGYYQSKKVENTTENAFVAIDKAGNISYFNKKAELYVDTKPPSITSFSAIKVVDKNGFNPIINPKYVKAGDEIKLTADVAEYAVQTKTVDYLGLLNNTTMNTVYTGTISTTPSTIQIGDNNSTDTTHIKVTDSGVHTSQVVVITFTVTDMAGNSTTVTKHINLDNTSPTISGAIQAIPEEAVNGWPGDASDVIKSETDPAYTTNSSAYMGVLRNGATWSPDTTGFIGKANSTNPIGGVFVTTTSSISAFDNTYNAFEVSGLVDNQNNGNDVYVWAVDKAGNISASYIYDTIVVDTIVGSENPILIGSATIEPSSSTNNSYTYKMPIDLSVITEQAGVYKISGITLKGTTTDGITTSVAISINGGLEVSTTPSSTPVADSIIPEKFATFTLANNSRLFGQTVTFSIDVYDNLGNKATYTRKYLISKIIQTDIKAKSKNEKREINVNVETTGGSQITGREEAGGN</sequence>
<evidence type="ECO:0000256" key="1">
    <source>
        <dbReference type="SAM" id="SignalP"/>
    </source>
</evidence>
<dbReference type="RefSeq" id="WP_307904175.1">
    <property type="nucleotide sequence ID" value="NZ_AP027059.1"/>
</dbReference>
<accession>A0AAU9DCS5</accession>
<dbReference type="InterPro" id="IPR002035">
    <property type="entry name" value="VWF_A"/>
</dbReference>
<evidence type="ECO:0000313" key="4">
    <source>
        <dbReference type="Proteomes" id="UP001321582"/>
    </source>
</evidence>
<feature type="domain" description="VWFA" evidence="2">
    <location>
        <begin position="1254"/>
        <end position="1439"/>
    </location>
</feature>
<dbReference type="EMBL" id="AP027059">
    <property type="protein sequence ID" value="BDU51306.1"/>
    <property type="molecule type" value="Genomic_DNA"/>
</dbReference>
<dbReference type="Gene3D" id="2.60.40.1080">
    <property type="match status" value="1"/>
</dbReference>
<dbReference type="InterPro" id="IPR036465">
    <property type="entry name" value="vWFA_dom_sf"/>
</dbReference>
<keyword evidence="1" id="KW-0732">Signal</keyword>
<dbReference type="SUPFAM" id="SSF49373">
    <property type="entry name" value="Invasin/intimin cell-adhesion fragments"/>
    <property type="match status" value="1"/>
</dbReference>
<reference evidence="3 4" key="1">
    <citation type="submission" date="2022-11" db="EMBL/GenBank/DDBJ databases">
        <title>Haliovirga abyssi gen. nov., sp. nov., a mesophilic fermentative bacterium isolated from the Iheya North hydrothermal field and the proposal of Haliovirgaceae fam. nov.</title>
        <authorList>
            <person name="Miyazaki U."/>
            <person name="Tame A."/>
            <person name="Miyazaki J."/>
            <person name="Takai K."/>
            <person name="Sawayama S."/>
            <person name="Kitajima M."/>
            <person name="Okamoto A."/>
            <person name="Nakagawa S."/>
        </authorList>
    </citation>
    <scope>NUCLEOTIDE SEQUENCE [LARGE SCALE GENOMIC DNA]</scope>
    <source>
        <strain evidence="3 4">IC12</strain>
    </source>
</reference>
<feature type="chain" id="PRO_5043414846" description="VWFA domain-containing protein" evidence="1">
    <location>
        <begin position="23"/>
        <end position="2701"/>
    </location>
</feature>
<feature type="domain" description="VWFA" evidence="2">
    <location>
        <begin position="614"/>
        <end position="764"/>
    </location>
</feature>
<organism evidence="3 4">
    <name type="scientific">Haliovirga abyssi</name>
    <dbReference type="NCBI Taxonomy" id="2996794"/>
    <lineage>
        <taxon>Bacteria</taxon>
        <taxon>Fusobacteriati</taxon>
        <taxon>Fusobacteriota</taxon>
        <taxon>Fusobacteriia</taxon>
        <taxon>Fusobacteriales</taxon>
        <taxon>Haliovirgaceae</taxon>
        <taxon>Haliovirga</taxon>
    </lineage>
</organism>
<dbReference type="Gene3D" id="3.40.50.410">
    <property type="entry name" value="von Willebrand factor, type A domain"/>
    <property type="match status" value="2"/>
</dbReference>
<name>A0AAU9DCS5_9FUSO</name>
<dbReference type="SMART" id="SM00327">
    <property type="entry name" value="VWA"/>
    <property type="match status" value="2"/>
</dbReference>